<evidence type="ECO:0000256" key="3">
    <source>
        <dbReference type="ARBA" id="ARBA00023274"/>
    </source>
</evidence>
<protein>
    <recommendedName>
        <fullName evidence="4 5">Small ribosomal subunit protein uS9</fullName>
    </recommendedName>
</protein>
<comment type="similarity">
    <text evidence="1 5">Belongs to the universal ribosomal protein uS9 family.</text>
</comment>
<dbReference type="InterPro" id="IPR014721">
    <property type="entry name" value="Ribsml_uS5_D2-typ_fold_subgr"/>
</dbReference>
<dbReference type="EMBL" id="PFAK01000046">
    <property type="protein sequence ID" value="PIR96101.1"/>
    <property type="molecule type" value="Genomic_DNA"/>
</dbReference>
<dbReference type="GO" id="GO:0003735">
    <property type="term" value="F:structural constituent of ribosome"/>
    <property type="evidence" value="ECO:0007669"/>
    <property type="project" value="InterPro"/>
</dbReference>
<dbReference type="SUPFAM" id="SSF54211">
    <property type="entry name" value="Ribosomal protein S5 domain 2-like"/>
    <property type="match status" value="1"/>
</dbReference>
<keyword evidence="2 5" id="KW-0689">Ribosomal protein</keyword>
<organism evidence="7 8">
    <name type="scientific">Candidatus Doudnabacteria bacterium CG10_big_fil_rev_8_21_14_0_10_42_18</name>
    <dbReference type="NCBI Taxonomy" id="1974552"/>
    <lineage>
        <taxon>Bacteria</taxon>
        <taxon>Candidatus Doudnaibacteriota</taxon>
    </lineage>
</organism>
<evidence type="ECO:0000256" key="2">
    <source>
        <dbReference type="ARBA" id="ARBA00022980"/>
    </source>
</evidence>
<dbReference type="GO" id="GO:0015935">
    <property type="term" value="C:small ribosomal subunit"/>
    <property type="evidence" value="ECO:0007669"/>
    <property type="project" value="UniProtKB-ARBA"/>
</dbReference>
<dbReference type="AlphaFoldDB" id="A0A2H0VAL2"/>
<feature type="compositionally biased region" description="Basic and acidic residues" evidence="6">
    <location>
        <begin position="42"/>
        <end position="51"/>
    </location>
</feature>
<dbReference type="Pfam" id="PF00380">
    <property type="entry name" value="Ribosomal_S9"/>
    <property type="match status" value="1"/>
</dbReference>
<dbReference type="PANTHER" id="PTHR21569">
    <property type="entry name" value="RIBOSOMAL PROTEIN S9"/>
    <property type="match status" value="1"/>
</dbReference>
<dbReference type="Gene3D" id="3.30.230.10">
    <property type="match status" value="1"/>
</dbReference>
<keyword evidence="3 5" id="KW-0687">Ribonucleoprotein</keyword>
<dbReference type="InterPro" id="IPR023035">
    <property type="entry name" value="Ribosomal_uS9_bac/plastid"/>
</dbReference>
<gene>
    <name evidence="5" type="primary">rpsI</name>
    <name evidence="7" type="ORF">COT92_02755</name>
</gene>
<feature type="region of interest" description="Disordered" evidence="6">
    <location>
        <begin position="162"/>
        <end position="187"/>
    </location>
</feature>
<comment type="caution">
    <text evidence="7">The sequence shown here is derived from an EMBL/GenBank/DDBJ whole genome shotgun (WGS) entry which is preliminary data.</text>
</comment>
<dbReference type="PANTHER" id="PTHR21569:SF1">
    <property type="entry name" value="SMALL RIBOSOMAL SUBUNIT PROTEIN US9M"/>
    <property type="match status" value="1"/>
</dbReference>
<accession>A0A2H0VAL2</accession>
<evidence type="ECO:0000256" key="5">
    <source>
        <dbReference type="HAMAP-Rule" id="MF_00532"/>
    </source>
</evidence>
<dbReference type="NCBIfam" id="NF001099">
    <property type="entry name" value="PRK00132.1"/>
    <property type="match status" value="1"/>
</dbReference>
<evidence type="ECO:0000256" key="1">
    <source>
        <dbReference type="ARBA" id="ARBA00005251"/>
    </source>
</evidence>
<dbReference type="FunFam" id="3.30.230.10:FF:000001">
    <property type="entry name" value="30S ribosomal protein S9"/>
    <property type="match status" value="1"/>
</dbReference>
<feature type="compositionally biased region" description="Basic residues" evidence="6">
    <location>
        <begin position="168"/>
        <end position="187"/>
    </location>
</feature>
<evidence type="ECO:0000256" key="6">
    <source>
        <dbReference type="SAM" id="MobiDB-lite"/>
    </source>
</evidence>
<feature type="region of interest" description="Disordered" evidence="6">
    <location>
        <begin position="18"/>
        <end position="51"/>
    </location>
</feature>
<name>A0A2H0VAL2_9BACT</name>
<dbReference type="GO" id="GO:0003723">
    <property type="term" value="F:RNA binding"/>
    <property type="evidence" value="ECO:0007669"/>
    <property type="project" value="TreeGrafter"/>
</dbReference>
<dbReference type="HAMAP" id="MF_00532_B">
    <property type="entry name" value="Ribosomal_uS9_B"/>
    <property type="match status" value="1"/>
</dbReference>
<evidence type="ECO:0000313" key="8">
    <source>
        <dbReference type="Proteomes" id="UP000230922"/>
    </source>
</evidence>
<dbReference type="Proteomes" id="UP000230922">
    <property type="component" value="Unassembled WGS sequence"/>
</dbReference>
<evidence type="ECO:0000313" key="7">
    <source>
        <dbReference type="EMBL" id="PIR96101.1"/>
    </source>
</evidence>
<dbReference type="InterPro" id="IPR020568">
    <property type="entry name" value="Ribosomal_Su5_D2-typ_SF"/>
</dbReference>
<proteinExistence type="inferred from homology"/>
<evidence type="ECO:0000256" key="4">
    <source>
        <dbReference type="ARBA" id="ARBA00035259"/>
    </source>
</evidence>
<dbReference type="GO" id="GO:0006412">
    <property type="term" value="P:translation"/>
    <property type="evidence" value="ECO:0007669"/>
    <property type="project" value="UniProtKB-UniRule"/>
</dbReference>
<dbReference type="InterPro" id="IPR000754">
    <property type="entry name" value="Ribosomal_uS9"/>
</dbReference>
<sequence>MPTKTITTKKVLAKKKVPAVQKTVSHKTETKSRHKAAASKTVEQKADVKPEPETDAISKGRYIFATGRRKTSVANVRLFAGAGDFIINKKPFKKYFDFGHYRQEIMEPFAVTGLEGKYHAVVQINGGGSHSQALALRHGLAIALGTTSPEVRLVLKKNGFLTRDDRKKERKKPGLRRARRAPQWAKR</sequence>
<reference evidence="8" key="1">
    <citation type="submission" date="2017-09" db="EMBL/GenBank/DDBJ databases">
        <title>Depth-based differentiation of microbial function through sediment-hosted aquifers and enrichment of novel symbionts in the deep terrestrial subsurface.</title>
        <authorList>
            <person name="Probst A.J."/>
            <person name="Ladd B."/>
            <person name="Jarett J.K."/>
            <person name="Geller-Mcgrath D.E."/>
            <person name="Sieber C.M.K."/>
            <person name="Emerson J.B."/>
            <person name="Anantharaman K."/>
            <person name="Thomas B.C."/>
            <person name="Malmstrom R."/>
            <person name="Stieglmeier M."/>
            <person name="Klingl A."/>
            <person name="Woyke T."/>
            <person name="Ryan C.M."/>
            <person name="Banfield J.F."/>
        </authorList>
    </citation>
    <scope>NUCLEOTIDE SEQUENCE [LARGE SCALE GENOMIC DNA]</scope>
</reference>
<dbReference type="GO" id="GO:0005737">
    <property type="term" value="C:cytoplasm"/>
    <property type="evidence" value="ECO:0007669"/>
    <property type="project" value="UniProtKB-ARBA"/>
</dbReference>